<dbReference type="InterPro" id="IPR010987">
    <property type="entry name" value="Glutathione-S-Trfase_C-like"/>
</dbReference>
<dbReference type="EMBL" id="CABHNM010000031">
    <property type="protein sequence ID" value="VUX03254.1"/>
    <property type="molecule type" value="Genomic_DNA"/>
</dbReference>
<protein>
    <submittedName>
        <fullName evidence="2">Glutathionyl-hydroquinone reductase YqjG</fullName>
        <ecNumber evidence="2">1.8.-.-</ecNumber>
    </submittedName>
</protein>
<feature type="domain" description="GST C-terminal" evidence="1">
    <location>
        <begin position="200"/>
        <end position="324"/>
    </location>
</feature>
<evidence type="ECO:0000313" key="3">
    <source>
        <dbReference type="Proteomes" id="UP000398619"/>
    </source>
</evidence>
<dbReference type="SUPFAM" id="SSF47616">
    <property type="entry name" value="GST C-terminal domain-like"/>
    <property type="match status" value="1"/>
</dbReference>
<dbReference type="InterPro" id="IPR036282">
    <property type="entry name" value="Glutathione-S-Trfase_C_sf"/>
</dbReference>
<evidence type="ECO:0000313" key="2">
    <source>
        <dbReference type="EMBL" id="VUX03254.1"/>
    </source>
</evidence>
<dbReference type="AlphaFoldDB" id="A0A564T820"/>
<dbReference type="PANTHER" id="PTHR32419">
    <property type="entry name" value="GLUTATHIONYL-HYDROQUINONE REDUCTASE"/>
    <property type="match status" value="1"/>
</dbReference>
<dbReference type="SUPFAM" id="SSF52833">
    <property type="entry name" value="Thioredoxin-like"/>
    <property type="match status" value="1"/>
</dbReference>
<dbReference type="InterPro" id="IPR036249">
    <property type="entry name" value="Thioredoxin-like_sf"/>
</dbReference>
<dbReference type="Gene3D" id="1.20.1050.10">
    <property type="match status" value="1"/>
</dbReference>
<organism evidence="2 3">
    <name type="scientific">Dorea longicatena</name>
    <dbReference type="NCBI Taxonomy" id="88431"/>
    <lineage>
        <taxon>Bacteria</taxon>
        <taxon>Bacillati</taxon>
        <taxon>Bacillota</taxon>
        <taxon>Clostridia</taxon>
        <taxon>Lachnospirales</taxon>
        <taxon>Lachnospiraceae</taxon>
        <taxon>Dorea</taxon>
    </lineage>
</organism>
<dbReference type="EC" id="1.8.-.-" evidence="2"/>
<keyword evidence="2" id="KW-0560">Oxidoreductase</keyword>
<gene>
    <name evidence="2" type="primary">yqjG_3</name>
    <name evidence="2" type="ORF">DLSSTS7063_01366</name>
</gene>
<proteinExistence type="predicted"/>
<evidence type="ECO:0000259" key="1">
    <source>
        <dbReference type="PROSITE" id="PS50405"/>
    </source>
</evidence>
<reference evidence="2 3" key="1">
    <citation type="submission" date="2019-07" db="EMBL/GenBank/DDBJ databases">
        <authorList>
            <person name="Hibberd C M."/>
            <person name="Gehrig L. J."/>
            <person name="Chang H.-W."/>
            <person name="Venkatesh S."/>
        </authorList>
    </citation>
    <scope>NUCLEOTIDE SEQUENCE [LARGE SCALE GENOMIC DNA]</scope>
    <source>
        <strain evidence="2">Dorea_longicatena_SSTS_Bg7063</strain>
    </source>
</reference>
<dbReference type="Proteomes" id="UP000398619">
    <property type="component" value="Unassembled WGS sequence"/>
</dbReference>
<sequence>MKVTGMNRTTEQRNLLRIYSIDKKGDNDMAEFDYEIVNGRKIRVRPVETVSEVDENGYFVRQPNHFTEGFGEGKNPVEAGRYRLVWAKLCHWSNRASIVRELLGLDEAISVNMVDHAEHEKNLGWEFVYDKDNVDPVLDIQFLSEAYYKADDDYTGRTTVPALIDVKTGKVVNNDYHKLTNYFEVDFKLFHKKNAPDLYPEELRKDIDEMNDWLFDNINNGVYKTTFCRSKEAYWDAYNSFYAAMDLLEERLENQRFLFGDYVTDSDVRLYVTLARLDIRYTHQLGHTKHPLFTYKNLWGYARDLYQIPAFKNNTYFKDFANPDNKKKGRTFESFNARFLDEIDFDAYWGAPHNRARLSSDPGNKFKTEKQD</sequence>
<dbReference type="Pfam" id="PF13410">
    <property type="entry name" value="GST_C_2"/>
    <property type="match status" value="1"/>
</dbReference>
<dbReference type="GO" id="GO:0005737">
    <property type="term" value="C:cytoplasm"/>
    <property type="evidence" value="ECO:0007669"/>
    <property type="project" value="TreeGrafter"/>
</dbReference>
<accession>A0A564T820</accession>
<dbReference type="Gene3D" id="3.40.30.10">
    <property type="entry name" value="Glutaredoxin"/>
    <property type="match status" value="1"/>
</dbReference>
<name>A0A564T820_9FIRM</name>
<dbReference type="GO" id="GO:0016491">
    <property type="term" value="F:oxidoreductase activity"/>
    <property type="evidence" value="ECO:0007669"/>
    <property type="project" value="UniProtKB-KW"/>
</dbReference>
<dbReference type="PROSITE" id="PS50405">
    <property type="entry name" value="GST_CTER"/>
    <property type="match status" value="1"/>
</dbReference>
<dbReference type="GO" id="GO:0004364">
    <property type="term" value="F:glutathione transferase activity"/>
    <property type="evidence" value="ECO:0007669"/>
    <property type="project" value="InterPro"/>
</dbReference>
<dbReference type="InterPro" id="IPR016639">
    <property type="entry name" value="GST_Omega/GSH"/>
</dbReference>
<dbReference type="PANTHER" id="PTHR32419:SF6">
    <property type="entry name" value="GLUTATHIONE S-TRANSFERASE OMEGA-LIKE 1-RELATED"/>
    <property type="match status" value="1"/>
</dbReference>